<dbReference type="OrthoDB" id="2633865at2759"/>
<dbReference type="RefSeq" id="XP_041154534.1">
    <property type="nucleotide sequence ID" value="XM_041307543.1"/>
</dbReference>
<dbReference type="EMBL" id="JABBWE010000083">
    <property type="protein sequence ID" value="KAG1787161.1"/>
    <property type="molecule type" value="Genomic_DNA"/>
</dbReference>
<dbReference type="Proteomes" id="UP000719766">
    <property type="component" value="Unassembled WGS sequence"/>
</dbReference>
<gene>
    <name evidence="1" type="ORF">HD556DRAFT_1449090</name>
</gene>
<dbReference type="GeneID" id="64601307"/>
<keyword evidence="2" id="KW-1185">Reference proteome</keyword>
<sequence length="136" mass="15281">MHSQVPFFIEGLRIPSSIQINNAVSTAPPNLITVYQGSSDFQDAARSLADADECRLHCYKGIYYNIPVRIKRKQFFYIVRGSHIGVVAGWEDALNCVLGVPNAEYHEVESIAIGERLLREAIDQGKVEMVEPWALF</sequence>
<name>A0A9P7DCS6_9AGAM</name>
<dbReference type="AlphaFoldDB" id="A0A9P7DCS6"/>
<evidence type="ECO:0000313" key="1">
    <source>
        <dbReference type="EMBL" id="KAG1787161.1"/>
    </source>
</evidence>
<reference evidence="1" key="1">
    <citation type="journal article" date="2020" name="New Phytol.">
        <title>Comparative genomics reveals dynamic genome evolution in host specialist ectomycorrhizal fungi.</title>
        <authorList>
            <person name="Lofgren L.A."/>
            <person name="Nguyen N.H."/>
            <person name="Vilgalys R."/>
            <person name="Ruytinx J."/>
            <person name="Liao H.L."/>
            <person name="Branco S."/>
            <person name="Kuo A."/>
            <person name="LaButti K."/>
            <person name="Lipzen A."/>
            <person name="Andreopoulos W."/>
            <person name="Pangilinan J."/>
            <person name="Riley R."/>
            <person name="Hundley H."/>
            <person name="Na H."/>
            <person name="Barry K."/>
            <person name="Grigoriev I.V."/>
            <person name="Stajich J.E."/>
            <person name="Kennedy P.G."/>
        </authorList>
    </citation>
    <scope>NUCLEOTIDE SEQUENCE</scope>
    <source>
        <strain evidence="1">S12</strain>
    </source>
</reference>
<protein>
    <submittedName>
        <fullName evidence="1">Uncharacterized protein</fullName>
    </submittedName>
</protein>
<evidence type="ECO:0000313" key="2">
    <source>
        <dbReference type="Proteomes" id="UP000719766"/>
    </source>
</evidence>
<organism evidence="1 2">
    <name type="scientific">Suillus plorans</name>
    <dbReference type="NCBI Taxonomy" id="116603"/>
    <lineage>
        <taxon>Eukaryota</taxon>
        <taxon>Fungi</taxon>
        <taxon>Dikarya</taxon>
        <taxon>Basidiomycota</taxon>
        <taxon>Agaricomycotina</taxon>
        <taxon>Agaricomycetes</taxon>
        <taxon>Agaricomycetidae</taxon>
        <taxon>Boletales</taxon>
        <taxon>Suillineae</taxon>
        <taxon>Suillaceae</taxon>
        <taxon>Suillus</taxon>
    </lineage>
</organism>
<proteinExistence type="predicted"/>
<accession>A0A9P7DCS6</accession>
<comment type="caution">
    <text evidence="1">The sequence shown here is derived from an EMBL/GenBank/DDBJ whole genome shotgun (WGS) entry which is preliminary data.</text>
</comment>